<evidence type="ECO:0000256" key="1">
    <source>
        <dbReference type="SAM" id="Coils"/>
    </source>
</evidence>
<feature type="region of interest" description="Disordered" evidence="2">
    <location>
        <begin position="142"/>
        <end position="162"/>
    </location>
</feature>
<organism evidence="3 4">
    <name type="scientific">Cordyceps confragosa</name>
    <name type="common">Lecanicillium lecanii</name>
    <dbReference type="NCBI Taxonomy" id="2714763"/>
    <lineage>
        <taxon>Eukaryota</taxon>
        <taxon>Fungi</taxon>
        <taxon>Dikarya</taxon>
        <taxon>Ascomycota</taxon>
        <taxon>Pezizomycotina</taxon>
        <taxon>Sordariomycetes</taxon>
        <taxon>Hypocreomycetidae</taxon>
        <taxon>Hypocreales</taxon>
        <taxon>Cordycipitaceae</taxon>
        <taxon>Akanthomyces</taxon>
    </lineage>
</organism>
<keyword evidence="1" id="KW-0175">Coiled coil</keyword>
<sequence length="632" mass="69900">MSLVVQRAWRPASTRPQRVATQQRFKTFQRRVDKNNDVYYTIAKRRPVQDPNAPPSSVKFFEMPNLLLDLDAEGIRNVRTFDDKDEELQVARWRVNPKREEVKLKLNDLESKLIETRKRVQDITTNPSNIWRLSSHDLLSAALHGPPSSDSAAPTEASCPDSLEGSHLIDALRRENGIPSHARTSDVLFMEWMLLRRNSTDRAKSKQDASLLDSFQIVEALQSQSSIVGIRRLLRHNLWSFASMKASFGPSSREAGPASDVARAIRRRCIEILDSENARKSQCISCLALIGGLLERLAKDRIEPDHRLQGLALRLSPRSGSYVVLSEWIRRIHVSSSWKDSLEIIEDAAACMQSCSRLLAAQSETAANRQLLLQLLTGLDENEQLAAESLRSIVLNSAREQTSSAMAKHVCDAYAKLLGELGAVRTLLKESEIGSGGLSQSCIDVLKGTPKYSQTLKTQGVKTLSIEDLSYAKVEDDVQKTGASWTRPILAAFPAALCDRPNVNFAPRPWSATAPYPEAISSVFAPAAKQNIKFGNPSPHVETQAVAATMSLPVKRKGAGEEAAGDIAGQPGPAMKRQRTDDTGNATVKRESSDESARSDSRGDVLERTVEREERPISPVARMTKLRDEQGL</sequence>
<accession>A0A179IHT4</accession>
<evidence type="ECO:0000313" key="3">
    <source>
        <dbReference type="EMBL" id="OAR01442.1"/>
    </source>
</evidence>
<keyword evidence="4" id="KW-1185">Reference proteome</keyword>
<feature type="region of interest" description="Disordered" evidence="2">
    <location>
        <begin position="557"/>
        <end position="632"/>
    </location>
</feature>
<dbReference type="OrthoDB" id="4581301at2759"/>
<feature type="coiled-coil region" evidence="1">
    <location>
        <begin position="99"/>
        <end position="126"/>
    </location>
</feature>
<dbReference type="EMBL" id="LUKN01001139">
    <property type="protein sequence ID" value="OAR01442.1"/>
    <property type="molecule type" value="Genomic_DNA"/>
</dbReference>
<proteinExistence type="predicted"/>
<gene>
    <name evidence="3" type="ORF">LLEC1_06527</name>
</gene>
<protein>
    <submittedName>
        <fullName evidence="3">Uncharacterized protein</fullName>
    </submittedName>
</protein>
<reference evidence="3 4" key="1">
    <citation type="submission" date="2016-03" db="EMBL/GenBank/DDBJ databases">
        <title>Fine-scale spatial genetic structure of a fungal parasite of coffee scale insects.</title>
        <authorList>
            <person name="Jackson D."/>
            <person name="Zemenick K.A."/>
            <person name="Malloure B."/>
            <person name="Quandt C.A."/>
            <person name="James T.Y."/>
        </authorList>
    </citation>
    <scope>NUCLEOTIDE SEQUENCE [LARGE SCALE GENOMIC DNA]</scope>
    <source>
        <strain evidence="3 4">UM487</strain>
    </source>
</reference>
<evidence type="ECO:0000313" key="4">
    <source>
        <dbReference type="Proteomes" id="UP000243081"/>
    </source>
</evidence>
<feature type="compositionally biased region" description="Basic and acidic residues" evidence="2">
    <location>
        <begin position="578"/>
        <end position="616"/>
    </location>
</feature>
<feature type="non-terminal residue" evidence="3">
    <location>
        <position position="632"/>
    </location>
</feature>
<dbReference type="AlphaFoldDB" id="A0A179IHT4"/>
<name>A0A179IHT4_CORDF</name>
<comment type="caution">
    <text evidence="3">The sequence shown here is derived from an EMBL/GenBank/DDBJ whole genome shotgun (WGS) entry which is preliminary data.</text>
</comment>
<dbReference type="Proteomes" id="UP000243081">
    <property type="component" value="Unassembled WGS sequence"/>
</dbReference>
<evidence type="ECO:0000256" key="2">
    <source>
        <dbReference type="SAM" id="MobiDB-lite"/>
    </source>
</evidence>